<dbReference type="AlphaFoldDB" id="A0A850E1N6"/>
<dbReference type="SUPFAM" id="SSF49899">
    <property type="entry name" value="Concanavalin A-like lectins/glucanases"/>
    <property type="match status" value="1"/>
</dbReference>
<proteinExistence type="predicted"/>
<reference evidence="2 3" key="1">
    <citation type="submission" date="2020-05" db="EMBL/GenBank/DDBJ databases">
        <title>Genome Sequencing of Type Strains.</title>
        <authorList>
            <person name="Lemaire J.F."/>
            <person name="Inderbitzin P."/>
            <person name="Gregorio O.A."/>
            <person name="Collins S.B."/>
            <person name="Wespe N."/>
            <person name="Knight-Connoni V."/>
        </authorList>
    </citation>
    <scope>NUCLEOTIDE SEQUENCE [LARGE SCALE GENOMIC DNA]</scope>
    <source>
        <strain evidence="2 3">DSM 20512</strain>
    </source>
</reference>
<dbReference type="Pfam" id="PF13385">
    <property type="entry name" value="Laminin_G_3"/>
    <property type="match status" value="1"/>
</dbReference>
<dbReference type="InterPro" id="IPR001791">
    <property type="entry name" value="Laminin_G"/>
</dbReference>
<evidence type="ECO:0000313" key="2">
    <source>
        <dbReference type="EMBL" id="NUU29582.1"/>
    </source>
</evidence>
<feature type="domain" description="Laminin G" evidence="1">
    <location>
        <begin position="135"/>
        <end position="306"/>
    </location>
</feature>
<dbReference type="PROSITE" id="PS50025">
    <property type="entry name" value="LAM_G_DOMAIN"/>
    <property type="match status" value="1"/>
</dbReference>
<dbReference type="RefSeq" id="WP_175326791.1">
    <property type="nucleotide sequence ID" value="NZ_BAAAWP010000001.1"/>
</dbReference>
<name>A0A850E1N6_9MICO</name>
<evidence type="ECO:0000313" key="3">
    <source>
        <dbReference type="Proteomes" id="UP000539146"/>
    </source>
</evidence>
<dbReference type="InterPro" id="IPR013320">
    <property type="entry name" value="ConA-like_dom_sf"/>
</dbReference>
<gene>
    <name evidence="2" type="ORF">HP467_15935</name>
</gene>
<dbReference type="EMBL" id="JABMCG010000126">
    <property type="protein sequence ID" value="NUU29582.1"/>
    <property type="molecule type" value="Genomic_DNA"/>
</dbReference>
<organism evidence="2 3">
    <name type="scientific">Curtobacterium citreum</name>
    <dbReference type="NCBI Taxonomy" id="2036"/>
    <lineage>
        <taxon>Bacteria</taxon>
        <taxon>Bacillati</taxon>
        <taxon>Actinomycetota</taxon>
        <taxon>Actinomycetes</taxon>
        <taxon>Micrococcales</taxon>
        <taxon>Microbacteriaceae</taxon>
        <taxon>Curtobacterium</taxon>
    </lineage>
</organism>
<protein>
    <submittedName>
        <fullName evidence="2">LamG domain-containing protein</fullName>
    </submittedName>
</protein>
<dbReference type="Gene3D" id="2.60.120.200">
    <property type="match status" value="1"/>
</dbReference>
<evidence type="ECO:0000259" key="1">
    <source>
        <dbReference type="PROSITE" id="PS50025"/>
    </source>
</evidence>
<dbReference type="Proteomes" id="UP000539146">
    <property type="component" value="Unassembled WGS sequence"/>
</dbReference>
<accession>A0A850E1N6</accession>
<sequence>MTGLHALPRVRRRPLALLRLRLPALGRLRDGRLVAVLLVVALAAVVLLNQFAPTRSAYSARITDSTNTAGTAPYFTCAGAVSADASGALFAYRLGEASGSRTAADASGKAANGTYQGSMVAATPNPNGCVRDTGSAYVLNGSTSFVSTPRAYVNPTTFSEEVWFRTTVAGGLLIGFGSSQTGTSGQHDRQTWINPSGQLVFGAYNGTTQTITSPQSVTDGAWHHVVSTMSPGNGMRLYLDGSLVASNAAYTQPENATGYFKIGYDTIAYWPGSPSNYFFTGSMRFAAVYGTELTAAQVAAHAAAGR</sequence>
<comment type="caution">
    <text evidence="2">The sequence shown here is derived from an EMBL/GenBank/DDBJ whole genome shotgun (WGS) entry which is preliminary data.</text>
</comment>